<dbReference type="SMART" id="SM00388">
    <property type="entry name" value="HisKA"/>
    <property type="match status" value="1"/>
</dbReference>
<evidence type="ECO:0000259" key="12">
    <source>
        <dbReference type="PROSITE" id="PS50112"/>
    </source>
</evidence>
<dbReference type="PROSITE" id="PS50112">
    <property type="entry name" value="PAS"/>
    <property type="match status" value="1"/>
</dbReference>
<dbReference type="Gene3D" id="3.40.50.2300">
    <property type="match status" value="1"/>
</dbReference>
<dbReference type="InterPro" id="IPR036097">
    <property type="entry name" value="HisK_dim/P_sf"/>
</dbReference>
<dbReference type="CDD" id="cd00130">
    <property type="entry name" value="PAS"/>
    <property type="match status" value="1"/>
</dbReference>
<dbReference type="InterPro" id="IPR000700">
    <property type="entry name" value="PAS-assoc_C"/>
</dbReference>
<dbReference type="AlphaFoldDB" id="A0A317ZFG0"/>
<sequence length="507" mass="56109">MSEKDYPELPLSFEELLANFPDAVVVHSMDNRILYWNRFAESLYGWSAEEIMGRSIERIFYLDSQHRKVAVAELRDKGSWSGELRQIDREGHEHLIDARQQLYRDSAGEALAVLSFNRDITQEKKQADAAARAHHIQSSSLLAGGIAHELNNALAPIMLSSAMLKRTVADDKSKGMVAMIEKCATKGADLITDLLAFERGKGGGNEVIRKTQILRAIQRAKVAVVPENVDLNVHMAEDLWEFRGEAAELNEAYQHIMQNACEAMPDGGTLSIEVANCRCDENFANLAPEAEVGAYVSIAFKDTGFGIDENIIKRVAEPFFTTKEPKQGFGFGLSNTQAIVKGHKGFMVLESNRGTGTTLTLYIPADAQDQDGGEGVSIVEDRSSGNGRLVLVADDELFIRETIKRTLEDRGYRVLTAQDGTEALAVYAANQTEIDMVVTNVEMPFMDGPALCRALKKLNPDVRILVSSGHKQREKVQEIKACGVEQFLAKPYTADQLADRIKTLIEE</sequence>
<dbReference type="GO" id="GO:0000155">
    <property type="term" value="F:phosphorelay sensor kinase activity"/>
    <property type="evidence" value="ECO:0007669"/>
    <property type="project" value="InterPro"/>
</dbReference>
<dbReference type="SMART" id="SM00091">
    <property type="entry name" value="PAS"/>
    <property type="match status" value="1"/>
</dbReference>
<reference evidence="14 15" key="1">
    <citation type="submission" date="2018-05" db="EMBL/GenBank/DDBJ databases">
        <title>Coraliomargarita sinensis sp. nov., isolated from a marine solar saltern.</title>
        <authorList>
            <person name="Zhou L.Y."/>
        </authorList>
    </citation>
    <scope>NUCLEOTIDE SEQUENCE [LARGE SCALE GENOMIC DNA]</scope>
    <source>
        <strain evidence="14 15">WN38</strain>
    </source>
</reference>
<dbReference type="PANTHER" id="PTHR43065">
    <property type="entry name" value="SENSOR HISTIDINE KINASE"/>
    <property type="match status" value="1"/>
</dbReference>
<dbReference type="NCBIfam" id="TIGR00229">
    <property type="entry name" value="sensory_box"/>
    <property type="match status" value="1"/>
</dbReference>
<comment type="catalytic activity">
    <reaction evidence="1">
        <text>ATP + protein L-histidine = ADP + protein N-phospho-L-histidine.</text>
        <dbReference type="EC" id="2.7.13.3"/>
    </reaction>
</comment>
<feature type="domain" description="PAS" evidence="12">
    <location>
        <begin position="13"/>
        <end position="55"/>
    </location>
</feature>
<dbReference type="Gene3D" id="3.30.565.10">
    <property type="entry name" value="Histidine kinase-like ATPase, C-terminal domain"/>
    <property type="match status" value="1"/>
</dbReference>
<keyword evidence="7" id="KW-0067">ATP-binding</keyword>
<dbReference type="Pfam" id="PF00512">
    <property type="entry name" value="HisKA"/>
    <property type="match status" value="1"/>
</dbReference>
<evidence type="ECO:0000256" key="1">
    <source>
        <dbReference type="ARBA" id="ARBA00000085"/>
    </source>
</evidence>
<name>A0A317ZFG0_9BACT</name>
<dbReference type="Pfam" id="PF00989">
    <property type="entry name" value="PAS"/>
    <property type="match status" value="1"/>
</dbReference>
<dbReference type="PROSITE" id="PS50113">
    <property type="entry name" value="PAC"/>
    <property type="match status" value="1"/>
</dbReference>
<dbReference type="InterPro" id="IPR003661">
    <property type="entry name" value="HisK_dim/P_dom"/>
</dbReference>
<feature type="domain" description="PAC" evidence="13">
    <location>
        <begin position="80"/>
        <end position="132"/>
    </location>
</feature>
<dbReference type="EMBL" id="QHJQ01000016">
    <property type="protein sequence ID" value="PXA02913.1"/>
    <property type="molecule type" value="Genomic_DNA"/>
</dbReference>
<dbReference type="OrthoDB" id="174740at2"/>
<dbReference type="PRINTS" id="PR00344">
    <property type="entry name" value="BCTRLSENSOR"/>
</dbReference>
<dbReference type="InterPro" id="IPR000014">
    <property type="entry name" value="PAS"/>
</dbReference>
<dbReference type="Gene3D" id="3.30.450.20">
    <property type="entry name" value="PAS domain"/>
    <property type="match status" value="1"/>
</dbReference>
<dbReference type="PANTHER" id="PTHR43065:SF46">
    <property type="entry name" value="C4-DICARBOXYLATE TRANSPORT SENSOR PROTEIN DCTB"/>
    <property type="match status" value="1"/>
</dbReference>
<keyword evidence="6" id="KW-0418">Kinase</keyword>
<evidence type="ECO:0000259" key="13">
    <source>
        <dbReference type="PROSITE" id="PS50113"/>
    </source>
</evidence>
<dbReference type="SUPFAM" id="SSF52172">
    <property type="entry name" value="CheY-like"/>
    <property type="match status" value="1"/>
</dbReference>
<dbReference type="GO" id="GO:0006355">
    <property type="term" value="P:regulation of DNA-templated transcription"/>
    <property type="evidence" value="ECO:0007669"/>
    <property type="project" value="InterPro"/>
</dbReference>
<evidence type="ECO:0000256" key="7">
    <source>
        <dbReference type="ARBA" id="ARBA00022840"/>
    </source>
</evidence>
<evidence type="ECO:0000256" key="9">
    <source>
        <dbReference type="PROSITE-ProRule" id="PRU00169"/>
    </source>
</evidence>
<keyword evidence="15" id="KW-1185">Reference proteome</keyword>
<dbReference type="Pfam" id="PF00072">
    <property type="entry name" value="Response_reg"/>
    <property type="match status" value="1"/>
</dbReference>
<dbReference type="PROSITE" id="PS50109">
    <property type="entry name" value="HIS_KIN"/>
    <property type="match status" value="1"/>
</dbReference>
<organism evidence="14 15">
    <name type="scientific">Coraliomargarita sinensis</name>
    <dbReference type="NCBI Taxonomy" id="2174842"/>
    <lineage>
        <taxon>Bacteria</taxon>
        <taxon>Pseudomonadati</taxon>
        <taxon>Verrucomicrobiota</taxon>
        <taxon>Opitutia</taxon>
        <taxon>Puniceicoccales</taxon>
        <taxon>Coraliomargaritaceae</taxon>
        <taxon>Coraliomargarita</taxon>
    </lineage>
</organism>
<dbReference type="PROSITE" id="PS50110">
    <property type="entry name" value="RESPONSE_REGULATORY"/>
    <property type="match status" value="1"/>
</dbReference>
<dbReference type="InterPro" id="IPR013767">
    <property type="entry name" value="PAS_fold"/>
</dbReference>
<accession>A0A317ZFG0</accession>
<dbReference type="EC" id="2.7.13.3" evidence="2"/>
<dbReference type="InterPro" id="IPR035965">
    <property type="entry name" value="PAS-like_dom_sf"/>
</dbReference>
<dbReference type="GO" id="GO:0005524">
    <property type="term" value="F:ATP binding"/>
    <property type="evidence" value="ECO:0007669"/>
    <property type="project" value="UniProtKB-KW"/>
</dbReference>
<dbReference type="InParanoid" id="A0A317ZFG0"/>
<dbReference type="InterPro" id="IPR036890">
    <property type="entry name" value="HATPase_C_sf"/>
</dbReference>
<keyword evidence="3" id="KW-0597">Phosphoprotein</keyword>
<evidence type="ECO:0000256" key="5">
    <source>
        <dbReference type="ARBA" id="ARBA00022741"/>
    </source>
</evidence>
<dbReference type="RefSeq" id="WP_110132232.1">
    <property type="nucleotide sequence ID" value="NZ_QHJQ01000016.1"/>
</dbReference>
<evidence type="ECO:0000313" key="15">
    <source>
        <dbReference type="Proteomes" id="UP000247099"/>
    </source>
</evidence>
<proteinExistence type="predicted"/>
<keyword evidence="8" id="KW-0902">Two-component regulatory system</keyword>
<protein>
    <recommendedName>
        <fullName evidence="2">histidine kinase</fullName>
        <ecNumber evidence="2">2.7.13.3</ecNumber>
    </recommendedName>
</protein>
<dbReference type="InterPro" id="IPR004358">
    <property type="entry name" value="Sig_transdc_His_kin-like_C"/>
</dbReference>
<dbReference type="InterPro" id="IPR003594">
    <property type="entry name" value="HATPase_dom"/>
</dbReference>
<dbReference type="Pfam" id="PF02518">
    <property type="entry name" value="HATPase_c"/>
    <property type="match status" value="1"/>
</dbReference>
<dbReference type="SUPFAM" id="SSF55874">
    <property type="entry name" value="ATPase domain of HSP90 chaperone/DNA topoisomerase II/histidine kinase"/>
    <property type="match status" value="1"/>
</dbReference>
<keyword evidence="5" id="KW-0547">Nucleotide-binding</keyword>
<dbReference type="Gene3D" id="1.10.287.130">
    <property type="match status" value="1"/>
</dbReference>
<dbReference type="CDD" id="cd00082">
    <property type="entry name" value="HisKA"/>
    <property type="match status" value="1"/>
</dbReference>
<keyword evidence="4" id="KW-0808">Transferase</keyword>
<gene>
    <name evidence="14" type="ORF">DDZ13_14760</name>
</gene>
<comment type="caution">
    <text evidence="9">Lacks conserved residue(s) required for the propagation of feature annotation.</text>
</comment>
<evidence type="ECO:0000259" key="11">
    <source>
        <dbReference type="PROSITE" id="PS50110"/>
    </source>
</evidence>
<dbReference type="SUPFAM" id="SSF47384">
    <property type="entry name" value="Homodimeric domain of signal transducing histidine kinase"/>
    <property type="match status" value="1"/>
</dbReference>
<dbReference type="SMART" id="SM00448">
    <property type="entry name" value="REC"/>
    <property type="match status" value="1"/>
</dbReference>
<evidence type="ECO:0000256" key="4">
    <source>
        <dbReference type="ARBA" id="ARBA00022679"/>
    </source>
</evidence>
<evidence type="ECO:0000256" key="3">
    <source>
        <dbReference type="ARBA" id="ARBA00022553"/>
    </source>
</evidence>
<feature type="domain" description="Histidine kinase" evidence="10">
    <location>
        <begin position="145"/>
        <end position="367"/>
    </location>
</feature>
<dbReference type="InterPro" id="IPR005467">
    <property type="entry name" value="His_kinase_dom"/>
</dbReference>
<dbReference type="InterPro" id="IPR011006">
    <property type="entry name" value="CheY-like_superfamily"/>
</dbReference>
<dbReference type="Proteomes" id="UP000247099">
    <property type="component" value="Unassembled WGS sequence"/>
</dbReference>
<dbReference type="InterPro" id="IPR001789">
    <property type="entry name" value="Sig_transdc_resp-reg_receiver"/>
</dbReference>
<evidence type="ECO:0000256" key="8">
    <source>
        <dbReference type="ARBA" id="ARBA00023012"/>
    </source>
</evidence>
<dbReference type="SUPFAM" id="SSF55785">
    <property type="entry name" value="PYP-like sensor domain (PAS domain)"/>
    <property type="match status" value="1"/>
</dbReference>
<evidence type="ECO:0000259" key="10">
    <source>
        <dbReference type="PROSITE" id="PS50109"/>
    </source>
</evidence>
<evidence type="ECO:0000256" key="2">
    <source>
        <dbReference type="ARBA" id="ARBA00012438"/>
    </source>
</evidence>
<dbReference type="SMART" id="SM00387">
    <property type="entry name" value="HATPase_c"/>
    <property type="match status" value="1"/>
</dbReference>
<feature type="domain" description="Response regulatory" evidence="11">
    <location>
        <begin position="389"/>
        <end position="505"/>
    </location>
</feature>
<comment type="caution">
    <text evidence="14">The sequence shown here is derived from an EMBL/GenBank/DDBJ whole genome shotgun (WGS) entry which is preliminary data.</text>
</comment>
<evidence type="ECO:0000256" key="6">
    <source>
        <dbReference type="ARBA" id="ARBA00022777"/>
    </source>
</evidence>
<evidence type="ECO:0000313" key="14">
    <source>
        <dbReference type="EMBL" id="PXA02913.1"/>
    </source>
</evidence>
<dbReference type="CDD" id="cd00156">
    <property type="entry name" value="REC"/>
    <property type="match status" value="1"/>
</dbReference>